<dbReference type="FunFam" id="1.10.260.40:FF:000030">
    <property type="entry name" value="Coactivator bridging factor 1"/>
    <property type="match status" value="1"/>
</dbReference>
<evidence type="ECO:0000256" key="4">
    <source>
        <dbReference type="ARBA" id="ARBA00023125"/>
    </source>
</evidence>
<dbReference type="CDD" id="cd00093">
    <property type="entry name" value="HTH_XRE"/>
    <property type="match status" value="1"/>
</dbReference>
<keyword evidence="6" id="KW-0804">Transcription</keyword>
<evidence type="ECO:0000313" key="9">
    <source>
        <dbReference type="EMBL" id="KAK4109399.1"/>
    </source>
</evidence>
<evidence type="ECO:0000256" key="1">
    <source>
        <dbReference type="ARBA" id="ARBA00009802"/>
    </source>
</evidence>
<organism evidence="9 10">
    <name type="scientific">Canariomyces notabilis</name>
    <dbReference type="NCBI Taxonomy" id="2074819"/>
    <lineage>
        <taxon>Eukaryota</taxon>
        <taxon>Fungi</taxon>
        <taxon>Dikarya</taxon>
        <taxon>Ascomycota</taxon>
        <taxon>Pezizomycotina</taxon>
        <taxon>Sordariomycetes</taxon>
        <taxon>Sordariomycetidae</taxon>
        <taxon>Sordariales</taxon>
        <taxon>Chaetomiaceae</taxon>
        <taxon>Canariomyces</taxon>
    </lineage>
</organism>
<evidence type="ECO:0000256" key="6">
    <source>
        <dbReference type="ARBA" id="ARBA00023163"/>
    </source>
</evidence>
<evidence type="ECO:0000256" key="2">
    <source>
        <dbReference type="ARBA" id="ARBA00014317"/>
    </source>
</evidence>
<dbReference type="RefSeq" id="XP_064666969.1">
    <property type="nucleotide sequence ID" value="XM_064813196.1"/>
</dbReference>
<proteinExistence type="inferred from homology"/>
<dbReference type="PANTHER" id="PTHR10245">
    <property type="entry name" value="ENDOTHELIAL DIFFERENTIATION-RELATED FACTOR 1 MULTIPROTEIN BRIDGING FACTOR 1"/>
    <property type="match status" value="1"/>
</dbReference>
<evidence type="ECO:0000259" key="8">
    <source>
        <dbReference type="PROSITE" id="PS50943"/>
    </source>
</evidence>
<dbReference type="Gene3D" id="1.10.260.40">
    <property type="entry name" value="lambda repressor-like DNA-binding domains"/>
    <property type="match status" value="1"/>
</dbReference>
<reference evidence="9" key="2">
    <citation type="submission" date="2023-05" db="EMBL/GenBank/DDBJ databases">
        <authorList>
            <consortium name="Lawrence Berkeley National Laboratory"/>
            <person name="Steindorff A."/>
            <person name="Hensen N."/>
            <person name="Bonometti L."/>
            <person name="Westerberg I."/>
            <person name="Brannstrom I.O."/>
            <person name="Guillou S."/>
            <person name="Cros-Aarteil S."/>
            <person name="Calhoun S."/>
            <person name="Haridas S."/>
            <person name="Kuo A."/>
            <person name="Mondo S."/>
            <person name="Pangilinan J."/>
            <person name="Riley R."/>
            <person name="Labutti K."/>
            <person name="Andreopoulos B."/>
            <person name="Lipzen A."/>
            <person name="Chen C."/>
            <person name="Yanf M."/>
            <person name="Daum C."/>
            <person name="Ng V."/>
            <person name="Clum A."/>
            <person name="Ohm R."/>
            <person name="Martin F."/>
            <person name="Silar P."/>
            <person name="Natvig D."/>
            <person name="Lalanne C."/>
            <person name="Gautier V."/>
            <person name="Ament-Velasquez S.L."/>
            <person name="Kruys A."/>
            <person name="Hutchinson M.I."/>
            <person name="Powell A.J."/>
            <person name="Barry K."/>
            <person name="Miller A.N."/>
            <person name="Grigoriev I.V."/>
            <person name="Debuchy R."/>
            <person name="Gladieux P."/>
            <person name="Thoren M.H."/>
            <person name="Johannesson H."/>
        </authorList>
    </citation>
    <scope>NUCLEOTIDE SEQUENCE</scope>
    <source>
        <strain evidence="9">CBS 508.74</strain>
    </source>
</reference>
<comment type="caution">
    <text evidence="9">The sequence shown here is derived from an EMBL/GenBank/DDBJ whole genome shotgun (WGS) entry which is preliminary data.</text>
</comment>
<dbReference type="InterPro" id="IPR010982">
    <property type="entry name" value="Lambda_DNA-bd_dom_sf"/>
</dbReference>
<dbReference type="SUPFAM" id="SSF47413">
    <property type="entry name" value="lambda repressor-like DNA-binding domains"/>
    <property type="match status" value="1"/>
</dbReference>
<dbReference type="GO" id="GO:0003677">
    <property type="term" value="F:DNA binding"/>
    <property type="evidence" value="ECO:0007669"/>
    <property type="project" value="UniProtKB-KW"/>
</dbReference>
<dbReference type="SMART" id="SM00530">
    <property type="entry name" value="HTH_XRE"/>
    <property type="match status" value="1"/>
</dbReference>
<reference evidence="9" key="1">
    <citation type="journal article" date="2023" name="Mol. Phylogenet. Evol.">
        <title>Genome-scale phylogeny and comparative genomics of the fungal order Sordariales.</title>
        <authorList>
            <person name="Hensen N."/>
            <person name="Bonometti L."/>
            <person name="Westerberg I."/>
            <person name="Brannstrom I.O."/>
            <person name="Guillou S."/>
            <person name="Cros-Aarteil S."/>
            <person name="Calhoun S."/>
            <person name="Haridas S."/>
            <person name="Kuo A."/>
            <person name="Mondo S."/>
            <person name="Pangilinan J."/>
            <person name="Riley R."/>
            <person name="LaButti K."/>
            <person name="Andreopoulos B."/>
            <person name="Lipzen A."/>
            <person name="Chen C."/>
            <person name="Yan M."/>
            <person name="Daum C."/>
            <person name="Ng V."/>
            <person name="Clum A."/>
            <person name="Steindorff A."/>
            <person name="Ohm R.A."/>
            <person name="Martin F."/>
            <person name="Silar P."/>
            <person name="Natvig D.O."/>
            <person name="Lalanne C."/>
            <person name="Gautier V."/>
            <person name="Ament-Velasquez S.L."/>
            <person name="Kruys A."/>
            <person name="Hutchinson M.I."/>
            <person name="Powell A.J."/>
            <person name="Barry K."/>
            <person name="Miller A.N."/>
            <person name="Grigoriev I.V."/>
            <person name="Debuchy R."/>
            <person name="Gladieux P."/>
            <person name="Hiltunen Thoren M."/>
            <person name="Johannesson H."/>
        </authorList>
    </citation>
    <scope>NUCLEOTIDE SEQUENCE</scope>
    <source>
        <strain evidence="9">CBS 508.74</strain>
    </source>
</reference>
<evidence type="ECO:0000256" key="7">
    <source>
        <dbReference type="ARBA" id="ARBA00035107"/>
    </source>
</evidence>
<feature type="domain" description="HTH cro/C1-type" evidence="8">
    <location>
        <begin position="101"/>
        <end position="148"/>
    </location>
</feature>
<dbReference type="Pfam" id="PF08523">
    <property type="entry name" value="MBF1"/>
    <property type="match status" value="1"/>
</dbReference>
<dbReference type="EMBL" id="MU853356">
    <property type="protein sequence ID" value="KAK4109399.1"/>
    <property type="molecule type" value="Genomic_DNA"/>
</dbReference>
<dbReference type="GO" id="GO:0005634">
    <property type="term" value="C:nucleus"/>
    <property type="evidence" value="ECO:0007669"/>
    <property type="project" value="TreeGrafter"/>
</dbReference>
<dbReference type="InterPro" id="IPR013729">
    <property type="entry name" value="MBF1_N"/>
</dbReference>
<name>A0AAN6QIH1_9PEZI</name>
<comment type="function">
    <text evidence="7">Transcriptional coactivator that stimulates GCN4-dependent transcriptional activity by bridging the DNA-binding region of GCN4 and TBP (SPT15), thereby recruiting TBP to GCN4-bound promoters. Involved in induction of the ribosome quality control (RQC) pathway; a pathway that degrades nascent peptide chains during problematic translation. Required to prevent stalled ribosomes from frameshifting.</text>
</comment>
<keyword evidence="4" id="KW-0238">DNA-binding</keyword>
<keyword evidence="5" id="KW-0010">Activator</keyword>
<keyword evidence="3" id="KW-0805">Transcription regulation</keyword>
<comment type="similarity">
    <text evidence="1">Belongs to the MBF1 family.</text>
</comment>
<dbReference type="PROSITE" id="PS50943">
    <property type="entry name" value="HTH_CROC1"/>
    <property type="match status" value="1"/>
</dbReference>
<accession>A0AAN6QIH1</accession>
<gene>
    <name evidence="9" type="ORF">N656DRAFT_759466</name>
</gene>
<evidence type="ECO:0000256" key="3">
    <source>
        <dbReference type="ARBA" id="ARBA00023015"/>
    </source>
</evidence>
<dbReference type="Proteomes" id="UP001302812">
    <property type="component" value="Unassembled WGS sequence"/>
</dbReference>
<dbReference type="AlphaFoldDB" id="A0AAN6QIH1"/>
<dbReference type="PANTHER" id="PTHR10245:SF15">
    <property type="entry name" value="ENDOTHELIAL DIFFERENTIATION-RELATED FACTOR 1"/>
    <property type="match status" value="1"/>
</dbReference>
<protein>
    <recommendedName>
        <fullName evidence="2">Multiprotein-bridging factor 1</fullName>
    </recommendedName>
</protein>
<keyword evidence="10" id="KW-1185">Reference proteome</keyword>
<evidence type="ECO:0000256" key="5">
    <source>
        <dbReference type="ARBA" id="ARBA00023159"/>
    </source>
</evidence>
<dbReference type="InterPro" id="IPR001387">
    <property type="entry name" value="Cro/C1-type_HTH"/>
</dbReference>
<dbReference type="GeneID" id="89937321"/>
<evidence type="ECO:0000313" key="10">
    <source>
        <dbReference type="Proteomes" id="UP001302812"/>
    </source>
</evidence>
<dbReference type="Pfam" id="PF01381">
    <property type="entry name" value="HTH_3"/>
    <property type="match status" value="1"/>
</dbReference>
<sequence length="161" mass="17166">MSAWDTAEVKIGKNVRSGGAPRETVVRSQSALNAAKRSGAAIVTEKKYAVGNSASKPAVEGQRLTMVDRADDIVKPKTVGIEVGKAIQKARNEYANAQGGKGITQKELATKCNTTPTIVAAFERGDAAPDQKVLSAMERVLNVKLRGSDIGKPKFEKKDKK</sequence>